<feature type="domain" description="EF-hand" evidence="4">
    <location>
        <begin position="411"/>
        <end position="446"/>
    </location>
</feature>
<dbReference type="EMBL" id="SPLM01000144">
    <property type="protein sequence ID" value="TMW57082.1"/>
    <property type="molecule type" value="Genomic_DNA"/>
</dbReference>
<dbReference type="InterPro" id="IPR018247">
    <property type="entry name" value="EF_Hand_1_Ca_BS"/>
</dbReference>
<evidence type="ECO:0000259" key="4">
    <source>
        <dbReference type="PROSITE" id="PS50222"/>
    </source>
</evidence>
<comment type="caution">
    <text evidence="5">The sequence shown here is derived from an EMBL/GenBank/DDBJ whole genome shotgun (WGS) entry which is preliminary data.</text>
</comment>
<dbReference type="SMART" id="SM00156">
    <property type="entry name" value="PP2Ac"/>
    <property type="match status" value="1"/>
</dbReference>
<evidence type="ECO:0000313" key="5">
    <source>
        <dbReference type="EMBL" id="TMW57082.1"/>
    </source>
</evidence>
<dbReference type="GO" id="GO:0033192">
    <property type="term" value="F:calmodulin-dependent protein phosphatase activity"/>
    <property type="evidence" value="ECO:0007669"/>
    <property type="project" value="InterPro"/>
</dbReference>
<reference evidence="5" key="1">
    <citation type="submission" date="2019-03" db="EMBL/GenBank/DDBJ databases">
        <title>Long read genome sequence of the mycoparasitic Pythium oligandrum ATCC 38472 isolated from sugarbeet rhizosphere.</title>
        <authorList>
            <person name="Gaulin E."/>
        </authorList>
    </citation>
    <scope>NUCLEOTIDE SEQUENCE</scope>
    <source>
        <strain evidence="5">ATCC 38472_TT</strain>
    </source>
</reference>
<feature type="domain" description="EF-hand" evidence="4">
    <location>
        <begin position="448"/>
        <end position="483"/>
    </location>
</feature>
<dbReference type="PROSITE" id="PS50222">
    <property type="entry name" value="EF_HAND_2"/>
    <property type="match status" value="2"/>
</dbReference>
<evidence type="ECO:0000256" key="3">
    <source>
        <dbReference type="RuleBase" id="RU004273"/>
    </source>
</evidence>
<dbReference type="GO" id="GO:0005509">
    <property type="term" value="F:calcium ion binding"/>
    <property type="evidence" value="ECO:0007669"/>
    <property type="project" value="InterPro"/>
</dbReference>
<dbReference type="InterPro" id="IPR004843">
    <property type="entry name" value="Calcineurin-like_PHP"/>
</dbReference>
<name>A0A8K1C5U9_PYTOL</name>
<dbReference type="PRINTS" id="PR00114">
    <property type="entry name" value="STPHPHTASE"/>
</dbReference>
<keyword evidence="2" id="KW-0106">Calcium</keyword>
<dbReference type="Gene3D" id="3.60.21.10">
    <property type="match status" value="1"/>
</dbReference>
<dbReference type="OrthoDB" id="5593063at2759"/>
<dbReference type="InterPro" id="IPR002048">
    <property type="entry name" value="EF_hand_dom"/>
</dbReference>
<sequence length="580" mass="65793">MNMRRNTHVTLSLDEMAALFRQQTPLAVKDALKIIHEAQDVMNDEPNVVSVCGAAIHVFGDIHGQFFDLLALIESVGVQNLAENDIKLLFLGDYVDRGAFSCEVMLYLLLLKTRFPKKVFLLRGNHECETISSFYGFRTECRVKYGISAYYHFLSCFQSMPIAALIKTPRGDIFCVHGGLSPDILNVHDVESIDRRREVPIEGPLCDLLWSDPSISHQDGVNSDPAWTTNKVRGCSYYFNAAALFQFLARNRLLCVIRAHEYEDAGYMYHFDSEEYKALDQRADKSTPPLITVFSAPNYCDTHGNKAGRLVIHSDPFRLETSQLETHGHPIPTLLSVERTRIRRETSEMHPQAIRKALDDEATKWMQTDDNGDIKIFSAKLAGSPSDVLSASSDLQERIHLRHHKKGLTPQEVEMMKLCFSLMDTDGSTTLNVPEVSHFVFNILGERISDDMAARYLQALDYDNNGVVDFGDILSWASVMKAHYEEQNASPLSLKSLMVASTTILDRIDPYRGLLWLSLVYVVRSLYYWKGRAQRPSRSLRVFQAVAVILYGLDLLRTTKKLGISRWIDLSVVWTKLGRK</sequence>
<dbReference type="PANTHER" id="PTHR45673">
    <property type="entry name" value="SERINE/THREONINE-PROTEIN PHOSPHATASE 2B CATALYTIC SUBUNIT 1-RELATED"/>
    <property type="match status" value="1"/>
</dbReference>
<evidence type="ECO:0000313" key="6">
    <source>
        <dbReference type="Proteomes" id="UP000794436"/>
    </source>
</evidence>
<comment type="similarity">
    <text evidence="1 3">Belongs to the PPP phosphatase family.</text>
</comment>
<evidence type="ECO:0000256" key="1">
    <source>
        <dbReference type="ARBA" id="ARBA00008294"/>
    </source>
</evidence>
<evidence type="ECO:0000256" key="2">
    <source>
        <dbReference type="ARBA" id="ARBA00022837"/>
    </source>
</evidence>
<keyword evidence="3" id="KW-0378">Hydrolase</keyword>
<dbReference type="EC" id="3.1.3.16" evidence="3"/>
<dbReference type="InterPro" id="IPR029052">
    <property type="entry name" value="Metallo-depent_PP-like"/>
</dbReference>
<accession>A0A8K1C5U9</accession>
<dbReference type="Gene3D" id="1.10.238.10">
    <property type="entry name" value="EF-hand"/>
    <property type="match status" value="1"/>
</dbReference>
<dbReference type="Pfam" id="PF00149">
    <property type="entry name" value="Metallophos"/>
    <property type="match status" value="1"/>
</dbReference>
<proteinExistence type="inferred from homology"/>
<dbReference type="InterPro" id="IPR043360">
    <property type="entry name" value="PP2B"/>
</dbReference>
<protein>
    <recommendedName>
        <fullName evidence="3">Serine/threonine-protein phosphatase</fullName>
        <ecNumber evidence="3">3.1.3.16</ecNumber>
    </recommendedName>
</protein>
<dbReference type="PROSITE" id="PS00018">
    <property type="entry name" value="EF_HAND_1"/>
    <property type="match status" value="1"/>
</dbReference>
<keyword evidence="6" id="KW-1185">Reference proteome</keyword>
<dbReference type="AlphaFoldDB" id="A0A8K1C5U9"/>
<dbReference type="CDD" id="cd00051">
    <property type="entry name" value="EFh"/>
    <property type="match status" value="1"/>
</dbReference>
<gene>
    <name evidence="5" type="ORF">Poli38472_003007</name>
</gene>
<dbReference type="SUPFAM" id="SSF47473">
    <property type="entry name" value="EF-hand"/>
    <property type="match status" value="1"/>
</dbReference>
<dbReference type="SUPFAM" id="SSF56300">
    <property type="entry name" value="Metallo-dependent phosphatases"/>
    <property type="match status" value="1"/>
</dbReference>
<dbReference type="GO" id="GO:0097720">
    <property type="term" value="P:calcineurin-mediated signaling"/>
    <property type="evidence" value="ECO:0007669"/>
    <property type="project" value="InterPro"/>
</dbReference>
<dbReference type="InterPro" id="IPR006186">
    <property type="entry name" value="Ser/Thr-sp_prot-phosphatase"/>
</dbReference>
<dbReference type="PROSITE" id="PS00125">
    <property type="entry name" value="SER_THR_PHOSPHATASE"/>
    <property type="match status" value="1"/>
</dbReference>
<comment type="catalytic activity">
    <reaction evidence="3">
        <text>O-phospho-L-threonyl-[protein] + H2O = L-threonyl-[protein] + phosphate</text>
        <dbReference type="Rhea" id="RHEA:47004"/>
        <dbReference type="Rhea" id="RHEA-COMP:11060"/>
        <dbReference type="Rhea" id="RHEA-COMP:11605"/>
        <dbReference type="ChEBI" id="CHEBI:15377"/>
        <dbReference type="ChEBI" id="CHEBI:30013"/>
        <dbReference type="ChEBI" id="CHEBI:43474"/>
        <dbReference type="ChEBI" id="CHEBI:61977"/>
        <dbReference type="EC" id="3.1.3.16"/>
    </reaction>
</comment>
<dbReference type="Proteomes" id="UP000794436">
    <property type="component" value="Unassembled WGS sequence"/>
</dbReference>
<organism evidence="5 6">
    <name type="scientific">Pythium oligandrum</name>
    <name type="common">Mycoparasitic fungus</name>
    <dbReference type="NCBI Taxonomy" id="41045"/>
    <lineage>
        <taxon>Eukaryota</taxon>
        <taxon>Sar</taxon>
        <taxon>Stramenopiles</taxon>
        <taxon>Oomycota</taxon>
        <taxon>Peronosporomycetes</taxon>
        <taxon>Pythiales</taxon>
        <taxon>Pythiaceae</taxon>
        <taxon>Pythium</taxon>
    </lineage>
</organism>
<dbReference type="InterPro" id="IPR011992">
    <property type="entry name" value="EF-hand-dom_pair"/>
</dbReference>